<feature type="domain" description="Fido" evidence="1">
    <location>
        <begin position="113"/>
        <end position="269"/>
    </location>
</feature>
<dbReference type="PROSITE" id="PS51459">
    <property type="entry name" value="FIDO"/>
    <property type="match status" value="1"/>
</dbReference>
<proteinExistence type="predicted"/>
<dbReference type="PANTHER" id="PTHR13504:SF33">
    <property type="entry name" value="FIC FAMILY PROTEIN"/>
    <property type="match status" value="1"/>
</dbReference>
<dbReference type="RefSeq" id="WP_200584672.1">
    <property type="nucleotide sequence ID" value="NZ_JAEHFY010000003.1"/>
</dbReference>
<dbReference type="PANTHER" id="PTHR13504">
    <property type="entry name" value="FIDO DOMAIN-CONTAINING PROTEIN DDB_G0283145"/>
    <property type="match status" value="1"/>
</dbReference>
<keyword evidence="3" id="KW-1185">Reference proteome</keyword>
<dbReference type="Proteomes" id="UP000660024">
    <property type="component" value="Unassembled WGS sequence"/>
</dbReference>
<accession>A0ABS1BG94</accession>
<gene>
    <name evidence="2" type="ORF">I5M32_02865</name>
</gene>
<name>A0ABS1BG94_9SPHI</name>
<dbReference type="Gene3D" id="1.10.3290.10">
    <property type="entry name" value="Fido-like domain"/>
    <property type="match status" value="1"/>
</dbReference>
<dbReference type="EMBL" id="JAEHFY010000003">
    <property type="protein sequence ID" value="MBK0381889.1"/>
    <property type="molecule type" value="Genomic_DNA"/>
</dbReference>
<reference evidence="2 3" key="1">
    <citation type="submission" date="2020-12" db="EMBL/GenBank/DDBJ databases">
        <title>Bacterial novel species Pedobacter sp. SD-b isolated from soil.</title>
        <authorList>
            <person name="Jung H.-Y."/>
        </authorList>
    </citation>
    <scope>NUCLEOTIDE SEQUENCE [LARGE SCALE GENOMIC DNA]</scope>
    <source>
        <strain evidence="2 3">SD-b</strain>
    </source>
</reference>
<dbReference type="InterPro" id="IPR003812">
    <property type="entry name" value="Fido"/>
</dbReference>
<dbReference type="InterPro" id="IPR036388">
    <property type="entry name" value="WH-like_DNA-bd_sf"/>
</dbReference>
<dbReference type="Pfam" id="PF13776">
    <property type="entry name" value="DUF4172"/>
    <property type="match status" value="1"/>
</dbReference>
<comment type="caution">
    <text evidence="2">The sequence shown here is derived from an EMBL/GenBank/DDBJ whole genome shotgun (WGS) entry which is preliminary data.</text>
</comment>
<dbReference type="InterPro" id="IPR040198">
    <property type="entry name" value="Fido_containing"/>
</dbReference>
<dbReference type="InterPro" id="IPR025230">
    <property type="entry name" value="DUF4172"/>
</dbReference>
<dbReference type="InterPro" id="IPR036597">
    <property type="entry name" value="Fido-like_dom_sf"/>
</dbReference>
<dbReference type="SUPFAM" id="SSF140931">
    <property type="entry name" value="Fic-like"/>
    <property type="match status" value="1"/>
</dbReference>
<organism evidence="2 3">
    <name type="scientific">Pedobacter segetis</name>
    <dbReference type="NCBI Taxonomy" id="2793069"/>
    <lineage>
        <taxon>Bacteria</taxon>
        <taxon>Pseudomonadati</taxon>
        <taxon>Bacteroidota</taxon>
        <taxon>Sphingobacteriia</taxon>
        <taxon>Sphingobacteriales</taxon>
        <taxon>Sphingobacteriaceae</taxon>
        <taxon>Pedobacter</taxon>
    </lineage>
</organism>
<evidence type="ECO:0000313" key="3">
    <source>
        <dbReference type="Proteomes" id="UP000660024"/>
    </source>
</evidence>
<sequence>MDYNWQRENWPNFTYSTVDIKAISIAFAQELGLLNGLLLGLNEGFKKESLLELLKEEAIKTSEIEGEFMSKDDVMSSIKNNLGIKPSKIVKDKRANGVANLMVEVSQIENKTLTKKLICDWHKVLLSHDKSINTGAWRKGAEPMRIISGSYGEEKVHFEAPPSTNVAAEMKDFFNFFNNGVIKVEDIISKALIKAAIVHLYFETIHPFEDGNGRIGRALADAALSQTLKQPVLISLSKTIDKNKKLYYAQLKNAQKSLDVTEWVNYFTRVLLDALKNAKNVIEFTLKKSMFFEKFKQQLNARQLKVINKMMEKGSEGFEGGMTAKKYISITKTSKATATRDLQMLQEIDVLKQEGAGRSISYQLKI</sequence>
<dbReference type="Pfam" id="PF02661">
    <property type="entry name" value="Fic"/>
    <property type="match status" value="1"/>
</dbReference>
<evidence type="ECO:0000313" key="2">
    <source>
        <dbReference type="EMBL" id="MBK0381889.1"/>
    </source>
</evidence>
<dbReference type="Gene3D" id="1.10.10.10">
    <property type="entry name" value="Winged helix-like DNA-binding domain superfamily/Winged helix DNA-binding domain"/>
    <property type="match status" value="1"/>
</dbReference>
<evidence type="ECO:0000259" key="1">
    <source>
        <dbReference type="PROSITE" id="PS51459"/>
    </source>
</evidence>
<protein>
    <submittedName>
        <fullName evidence="2">Fic family protein</fullName>
    </submittedName>
</protein>